<dbReference type="Pfam" id="PF01593">
    <property type="entry name" value="Amino_oxidase"/>
    <property type="match status" value="1"/>
</dbReference>
<dbReference type="EMBL" id="CP051428">
    <property type="protein sequence ID" value="QJC54542.1"/>
    <property type="molecule type" value="Genomic_DNA"/>
</dbReference>
<accession>A0A6H2H4E8</accession>
<dbReference type="PANTHER" id="PTHR43734:SF1">
    <property type="entry name" value="PHYTOENE DESATURASE"/>
    <property type="match status" value="1"/>
</dbReference>
<dbReference type="KEGG" id="palr:HGI30_22150"/>
<comment type="pathway">
    <text evidence="1 5">Carotenoid biosynthesis.</text>
</comment>
<evidence type="ECO:0000313" key="9">
    <source>
        <dbReference type="Proteomes" id="UP000502136"/>
    </source>
</evidence>
<dbReference type="PROSITE" id="PS00982">
    <property type="entry name" value="PHYTOENE_DH"/>
    <property type="match status" value="1"/>
</dbReference>
<organism evidence="8 9">
    <name type="scientific">Paenibacillus albicereus</name>
    <dbReference type="NCBI Taxonomy" id="2726185"/>
    <lineage>
        <taxon>Bacteria</taxon>
        <taxon>Bacillati</taxon>
        <taxon>Bacillota</taxon>
        <taxon>Bacilli</taxon>
        <taxon>Bacillales</taxon>
        <taxon>Paenibacillaceae</taxon>
        <taxon>Paenibacillus</taxon>
    </lineage>
</organism>
<keyword evidence="2 5" id="KW-0125">Carotenoid biosynthesis</keyword>
<dbReference type="InterPro" id="IPR014105">
    <property type="entry name" value="Carotenoid/retinoid_OxRdtase"/>
</dbReference>
<dbReference type="GO" id="GO:0016117">
    <property type="term" value="P:carotenoid biosynthetic process"/>
    <property type="evidence" value="ECO:0007669"/>
    <property type="project" value="UniProtKB-KW"/>
</dbReference>
<feature type="compositionally biased region" description="Low complexity" evidence="6">
    <location>
        <begin position="509"/>
        <end position="529"/>
    </location>
</feature>
<sequence>MLLAARGHEVTLLEKQPYVGGRTSALRLGAYTFDRGPTFLMMLPVLEELFERSDRRLEDYLELKRVDPLYTLKFGDLEFSPGGSHEETARRVEELFPGNGERYMRFMTRERDKLSRVLPLLRRPFGSIGSYLAADVLRALPKLDAADTVHKRLSRYFTDERLRWAFSFQSKYLGMSPWECPGTFTMLSFLEHEYGLYHPIGGLNRISEAMADVAREHGAVIRTGVGARRVLTNGGRAVGVELEGGERIAADSVVIGADFGHAMSTLFDPGTLKSYTPAKLKKKKLSLSTFMLYLGIGAELPMLPHHKIVFAADYRRNVDDMTKRMTLSDDPSLYIHHPSRLDPTLAPPGKSALYLLLPVPNNRSGLDWREEAPKVRALMLERLAAECGLPGAAAVEALIEEERMYTPEDWEKQAYVYQGATFNLAHSLDQMMHLRPRNRFEELEGCYLVGGGTHPGSGLPTIIQSAIISAQLLEEEHLGRSEKGGRGWSGWRRSGRTGEAVRAAEAPVPGGSPARGTRGPAAAPPEVRP</sequence>
<dbReference type="Proteomes" id="UP000502136">
    <property type="component" value="Chromosome"/>
</dbReference>
<protein>
    <submittedName>
        <fullName evidence="8">Phytoene desaturase</fullName>
    </submittedName>
</protein>
<dbReference type="InterPro" id="IPR008150">
    <property type="entry name" value="Phytoene_DH_bac_CS"/>
</dbReference>
<evidence type="ECO:0000256" key="4">
    <source>
        <dbReference type="ARBA" id="ARBA00038322"/>
    </source>
</evidence>
<evidence type="ECO:0000256" key="1">
    <source>
        <dbReference type="ARBA" id="ARBA00004829"/>
    </source>
</evidence>
<dbReference type="GO" id="GO:0016627">
    <property type="term" value="F:oxidoreductase activity, acting on the CH-CH group of donors"/>
    <property type="evidence" value="ECO:0007669"/>
    <property type="project" value="UniProtKB-ARBA"/>
</dbReference>
<evidence type="ECO:0000256" key="5">
    <source>
        <dbReference type="RuleBase" id="RU362075"/>
    </source>
</evidence>
<feature type="region of interest" description="Disordered" evidence="6">
    <location>
        <begin position="478"/>
        <end position="529"/>
    </location>
</feature>
<dbReference type="Gene3D" id="3.50.50.60">
    <property type="entry name" value="FAD/NAD(P)-binding domain"/>
    <property type="match status" value="2"/>
</dbReference>
<name>A0A6H2H4E8_9BACL</name>
<keyword evidence="9" id="KW-1185">Reference proteome</keyword>
<keyword evidence="3 5" id="KW-0560">Oxidoreductase</keyword>
<comment type="similarity">
    <text evidence="4">Belongs to the carotenoid/retinoid oxidoreductase family. CrtN subfamily.</text>
</comment>
<evidence type="ECO:0000256" key="2">
    <source>
        <dbReference type="ARBA" id="ARBA00022746"/>
    </source>
</evidence>
<evidence type="ECO:0000313" key="8">
    <source>
        <dbReference type="EMBL" id="QJC54542.1"/>
    </source>
</evidence>
<dbReference type="InterPro" id="IPR036188">
    <property type="entry name" value="FAD/NAD-bd_sf"/>
</dbReference>
<reference evidence="8 9" key="1">
    <citation type="submission" date="2020-04" db="EMBL/GenBank/DDBJ databases">
        <title>Novel Paenibacillus strain UniB2 isolated from commercial digestive syrup.</title>
        <authorList>
            <person name="Thorat V."/>
            <person name="Kirdat K."/>
            <person name="Tiwarekar B."/>
            <person name="Yadav A."/>
        </authorList>
    </citation>
    <scope>NUCLEOTIDE SEQUENCE [LARGE SCALE GENOMIC DNA]</scope>
    <source>
        <strain evidence="8 9">UniB2</strain>
    </source>
</reference>
<evidence type="ECO:0000256" key="6">
    <source>
        <dbReference type="SAM" id="MobiDB-lite"/>
    </source>
</evidence>
<dbReference type="SUPFAM" id="SSF51905">
    <property type="entry name" value="FAD/NAD(P)-binding domain"/>
    <property type="match status" value="1"/>
</dbReference>
<dbReference type="InterPro" id="IPR002937">
    <property type="entry name" value="Amino_oxidase"/>
</dbReference>
<proteinExistence type="inferred from homology"/>
<gene>
    <name evidence="8" type="primary">crtI</name>
    <name evidence="8" type="ORF">HGI30_22150</name>
</gene>
<dbReference type="PANTHER" id="PTHR43734">
    <property type="entry name" value="PHYTOENE DESATURASE"/>
    <property type="match status" value="1"/>
</dbReference>
<dbReference type="NCBIfam" id="TIGR02734">
    <property type="entry name" value="crtI_fam"/>
    <property type="match status" value="1"/>
</dbReference>
<evidence type="ECO:0000259" key="7">
    <source>
        <dbReference type="Pfam" id="PF01593"/>
    </source>
</evidence>
<evidence type="ECO:0000256" key="3">
    <source>
        <dbReference type="ARBA" id="ARBA00023002"/>
    </source>
</evidence>
<dbReference type="AlphaFoldDB" id="A0A6H2H4E8"/>
<feature type="domain" description="Amine oxidase" evidence="7">
    <location>
        <begin position="3"/>
        <end position="472"/>
    </location>
</feature>